<sequence>TITNCFYHTGLFDYKITAFIYKVYPNKEDSSVLTKLKESLKMLSFCYLISLAHYTNPSEEIDLIYQEFTDANLLALTTPENDNDADSINNSNSSFIASSNFVKLNAIYIVISLLDTIISNHNAVFRILHLLQQDIQLQVFFLKVQATLGSFIQVEYQIRVLLN</sequence>
<dbReference type="EMBL" id="CAJVQA010021177">
    <property type="protein sequence ID" value="CAG8767573.1"/>
    <property type="molecule type" value="Genomic_DNA"/>
</dbReference>
<gene>
    <name evidence="1" type="ORF">CPELLU_LOCUS15674</name>
</gene>
<comment type="caution">
    <text evidence="1">The sequence shown here is derived from an EMBL/GenBank/DDBJ whole genome shotgun (WGS) entry which is preliminary data.</text>
</comment>
<name>A0A9N9J7N3_9GLOM</name>
<reference evidence="1" key="1">
    <citation type="submission" date="2021-06" db="EMBL/GenBank/DDBJ databases">
        <authorList>
            <person name="Kallberg Y."/>
            <person name="Tangrot J."/>
            <person name="Rosling A."/>
        </authorList>
    </citation>
    <scope>NUCLEOTIDE SEQUENCE</scope>
    <source>
        <strain evidence="1">FL966</strain>
    </source>
</reference>
<evidence type="ECO:0000313" key="2">
    <source>
        <dbReference type="Proteomes" id="UP000789759"/>
    </source>
</evidence>
<dbReference type="Proteomes" id="UP000789759">
    <property type="component" value="Unassembled WGS sequence"/>
</dbReference>
<accession>A0A9N9J7N3</accession>
<feature type="non-terminal residue" evidence="1">
    <location>
        <position position="1"/>
    </location>
</feature>
<keyword evidence="2" id="KW-1185">Reference proteome</keyword>
<proteinExistence type="predicted"/>
<dbReference type="OrthoDB" id="2431301at2759"/>
<organism evidence="1 2">
    <name type="scientific">Cetraspora pellucida</name>
    <dbReference type="NCBI Taxonomy" id="1433469"/>
    <lineage>
        <taxon>Eukaryota</taxon>
        <taxon>Fungi</taxon>
        <taxon>Fungi incertae sedis</taxon>
        <taxon>Mucoromycota</taxon>
        <taxon>Glomeromycotina</taxon>
        <taxon>Glomeromycetes</taxon>
        <taxon>Diversisporales</taxon>
        <taxon>Gigasporaceae</taxon>
        <taxon>Cetraspora</taxon>
    </lineage>
</organism>
<evidence type="ECO:0000313" key="1">
    <source>
        <dbReference type="EMBL" id="CAG8767573.1"/>
    </source>
</evidence>
<protein>
    <submittedName>
        <fullName evidence="1">8510_t:CDS:1</fullName>
    </submittedName>
</protein>
<dbReference type="AlphaFoldDB" id="A0A9N9J7N3"/>